<dbReference type="AlphaFoldDB" id="A0A4Z0L8K5"/>
<evidence type="ECO:0000313" key="2">
    <source>
        <dbReference type="Proteomes" id="UP000297407"/>
    </source>
</evidence>
<evidence type="ECO:0000313" key="1">
    <source>
        <dbReference type="EMBL" id="TGD57505.1"/>
    </source>
</evidence>
<gene>
    <name evidence="1" type="ORF">E4635_09940</name>
</gene>
<sequence>MHLLQQHTFDIQCSSQAFGKEIQRQLADLLEKEFYPKLDDLLDQYTHPNHIWSIDVLELQLPKIFKENWKTELVQKSLQQIEAYLKDNNPVIRALHNDAEMASGAFLPKGEHAGFLFFHFLKTGVLLENTLSKDLNVLTAAIEITPVFLKKLLEFFEADFTCIARWIFSVPVLFKAKITAQLAGFPLTAVFRVAMDEKIPTISPLRKRMQGDKILEVQWIELVQWTEYLYRKRSSGEVFYKEFLKLSERYWQVSAAESVLFFKEMAQIITENKGDSEMALFFKAFVQSATDENHASAFRKAPGFEPVKELQPLELQYISNAGLVLLHPFLKTLFEQLGLCENEIWKTEMHQHKAILLTQYLITGEEKIQENELLLNKVLCGLALEDTVNVQLKIKKKEKEKCHSLLEAVLEHWTVMSGSSKEALQQTFLQREGKLDIQMGNTYELWVEEKGFDVLLAQLPWGIGMVKTPWMENYLTCHWN</sequence>
<dbReference type="EMBL" id="SRLH01000005">
    <property type="protein sequence ID" value="TGD57505.1"/>
    <property type="molecule type" value="Genomic_DNA"/>
</dbReference>
<keyword evidence="2" id="KW-1185">Reference proteome</keyword>
<dbReference type="OrthoDB" id="1488184at2"/>
<name>A0A4Z0L8K5_9FLAO</name>
<protein>
    <submittedName>
        <fullName evidence="1">Uncharacterized protein</fullName>
    </submittedName>
</protein>
<organism evidence="1 2">
    <name type="scientific">Flavobacterium humi</name>
    <dbReference type="NCBI Taxonomy" id="2562683"/>
    <lineage>
        <taxon>Bacteria</taxon>
        <taxon>Pseudomonadati</taxon>
        <taxon>Bacteroidota</taxon>
        <taxon>Flavobacteriia</taxon>
        <taxon>Flavobacteriales</taxon>
        <taxon>Flavobacteriaceae</taxon>
        <taxon>Flavobacterium</taxon>
    </lineage>
</organism>
<dbReference type="Pfam" id="PF19268">
    <property type="entry name" value="CIS_TMP"/>
    <property type="match status" value="1"/>
</dbReference>
<reference evidence="1 2" key="1">
    <citation type="submission" date="2019-04" db="EMBL/GenBank/DDBJ databases">
        <title>Flavobacterium sp. strain DS2-A Genome sequencing and assembly.</title>
        <authorList>
            <person name="Kim I."/>
        </authorList>
    </citation>
    <scope>NUCLEOTIDE SEQUENCE [LARGE SCALE GENOMIC DNA]</scope>
    <source>
        <strain evidence="1 2">DS2-A</strain>
    </source>
</reference>
<dbReference type="Proteomes" id="UP000297407">
    <property type="component" value="Unassembled WGS sequence"/>
</dbReference>
<dbReference type="InterPro" id="IPR045538">
    <property type="entry name" value="CIS_TMP"/>
</dbReference>
<accession>A0A4Z0L8K5</accession>
<dbReference type="RefSeq" id="WP_135526496.1">
    <property type="nucleotide sequence ID" value="NZ_SRLH01000005.1"/>
</dbReference>
<comment type="caution">
    <text evidence="1">The sequence shown here is derived from an EMBL/GenBank/DDBJ whole genome shotgun (WGS) entry which is preliminary data.</text>
</comment>
<proteinExistence type="predicted"/>